<dbReference type="RefSeq" id="WP_334249516.1">
    <property type="nucleotide sequence ID" value="NZ_JBAKBE010000001.1"/>
</dbReference>
<comment type="caution">
    <text evidence="1">The sequence shown here is derived from an EMBL/GenBank/DDBJ whole genome shotgun (WGS) entry which is preliminary data.</text>
</comment>
<dbReference type="SUPFAM" id="SSF56209">
    <property type="entry name" value="Nitrile hydratase alpha chain"/>
    <property type="match status" value="1"/>
</dbReference>
<dbReference type="InterPro" id="IPR036648">
    <property type="entry name" value="CN_Hdrase_a/SCN_Hdrase_g_sf"/>
</dbReference>
<evidence type="ECO:0000313" key="1">
    <source>
        <dbReference type="EMBL" id="MEH0094627.1"/>
    </source>
</evidence>
<dbReference type="EMBL" id="JBAKBE010000001">
    <property type="protein sequence ID" value="MEH0094627.1"/>
    <property type="molecule type" value="Genomic_DNA"/>
</dbReference>
<keyword evidence="2" id="KW-1185">Reference proteome</keyword>
<dbReference type="Gene3D" id="3.90.330.10">
    <property type="entry name" value="Nitrile hydratase alpha /Thiocyanate hydrolase gamma"/>
    <property type="match status" value="1"/>
</dbReference>
<sequence length="140" mass="14752">MSEENIPARLACEAFLREKAAGDAEFRARLVSNPAEAVTEIFGQAPKDDLTFRVIEEVPGEVVLVLPPLPGELSEQELASASGGYSVTINNTGGGSSSFFIFQKGPQTGGSVPIAWSTLPGGSGTGATFTWNINYGASWW</sequence>
<dbReference type="Proteomes" id="UP001380822">
    <property type="component" value="Unassembled WGS sequence"/>
</dbReference>
<protein>
    <recommendedName>
        <fullName evidence="3">NHLP leader peptide family natural product</fullName>
    </recommendedName>
</protein>
<organism evidence="1 2">
    <name type="scientific">Pannonibacter anstelovis</name>
    <dbReference type="NCBI Taxonomy" id="3121537"/>
    <lineage>
        <taxon>Bacteria</taxon>
        <taxon>Pseudomonadati</taxon>
        <taxon>Pseudomonadota</taxon>
        <taxon>Alphaproteobacteria</taxon>
        <taxon>Hyphomicrobiales</taxon>
        <taxon>Stappiaceae</taxon>
        <taxon>Pannonibacter</taxon>
    </lineage>
</organism>
<name>A0ABU7ZH81_9HYPH</name>
<proteinExistence type="predicted"/>
<accession>A0ABU7ZH81</accession>
<gene>
    <name evidence="1" type="ORF">V6L76_00065</name>
</gene>
<evidence type="ECO:0000313" key="2">
    <source>
        <dbReference type="Proteomes" id="UP001380822"/>
    </source>
</evidence>
<evidence type="ECO:0008006" key="3">
    <source>
        <dbReference type="Google" id="ProtNLM"/>
    </source>
</evidence>
<reference evidence="1 2" key="1">
    <citation type="submission" date="2024-02" db="EMBL/GenBank/DDBJ databases">
        <title>A new putative Pannonibacter species isolated from two cases of bloodstream infections in paediatric patients.</title>
        <authorList>
            <person name="Castellana S."/>
            <person name="De Laurentiis V."/>
            <person name="Grassi M."/>
            <person name="De Leonardis F."/>
            <person name="Mosca A."/>
            <person name="De Carlo C."/>
            <person name="Sparapano E."/>
            <person name="Ronga L."/>
            <person name="Santacroce L."/>
            <person name="Chironna M."/>
            <person name="De Robertis A."/>
            <person name="Bianco A."/>
            <person name="Del Sambro L."/>
            <person name="Capozzi L."/>
            <person name="Parisi A."/>
        </authorList>
    </citation>
    <scope>NUCLEOTIDE SEQUENCE [LARGE SCALE GENOMIC DNA]</scope>
    <source>
        <strain evidence="1 2">Pt2</strain>
    </source>
</reference>